<gene>
    <name evidence="1" type="ORF">MarDSR_410</name>
</gene>
<organism evidence="1">
    <name type="scientific">Marseillevirus sp</name>
    <dbReference type="NCBI Taxonomy" id="2809551"/>
    <lineage>
        <taxon>Viruses</taxon>
        <taxon>Varidnaviria</taxon>
        <taxon>Bamfordvirae</taxon>
        <taxon>Nucleocytoviricota</taxon>
        <taxon>Megaviricetes</taxon>
        <taxon>Pimascovirales</taxon>
        <taxon>Pimascovirales incertae sedis</taxon>
        <taxon>Marseilleviridae</taxon>
        <taxon>Marseillevirus</taxon>
    </lineage>
</organism>
<reference evidence="1" key="1">
    <citation type="submission" date="2023-07" db="EMBL/GenBank/DDBJ databases">
        <authorList>
            <person name="Xia Y."/>
        </authorList>
    </citation>
    <scope>NUCLEOTIDE SEQUENCE</scope>
    <source>
        <strain evidence="1">E</strain>
    </source>
</reference>
<name>A0AA96EMP3_9VIRU</name>
<protein>
    <submittedName>
        <fullName evidence="1">Uncharacterized protein</fullName>
    </submittedName>
</protein>
<proteinExistence type="predicted"/>
<sequence>MFTVSRLFVPSPEKVEQRKQDIIERAKALQRIYNLSKEEMVQP</sequence>
<evidence type="ECO:0000313" key="1">
    <source>
        <dbReference type="EMBL" id="WNL50449.1"/>
    </source>
</evidence>
<accession>A0AA96EMP3</accession>
<dbReference type="EMBL" id="OR343189">
    <property type="protein sequence ID" value="WNL50449.1"/>
    <property type="molecule type" value="Genomic_DNA"/>
</dbReference>